<name>A0ABT2YB34_9BURK</name>
<keyword evidence="5 6" id="KW-0472">Membrane</keyword>
<evidence type="ECO:0000256" key="1">
    <source>
        <dbReference type="ARBA" id="ARBA00004651"/>
    </source>
</evidence>
<dbReference type="PANTHER" id="PTHR30294:SF47">
    <property type="entry name" value="INNER MEMBRANE TRANSPORT PERMEASE YHHJ"/>
    <property type="match status" value="1"/>
</dbReference>
<keyword evidence="9" id="KW-1185">Reference proteome</keyword>
<dbReference type="InterPro" id="IPR051449">
    <property type="entry name" value="ABC-2_transporter_component"/>
</dbReference>
<sequence length="384" mass="40873">MEVLGREWARLRASPFDLAMLSWLPLLMGLLLIWTFAAGLPTRLPIGILDGDHSALSRQLSRMLDAAPGLQIAAQFSDEGEMQRALRAGRVYGALVMPAGFSDEIKQGRAAKLALLHNAQFATHSGLIQKDVRTVVGTLSAGIEIIAREKRGQSALAAHEGFEPLRANLQAIYNPTLNYQQFLAAALLPALLHMLAMVAGAWAVGVELRDATAPQWLAAGQGQVLPAVLLKLLPATLLLNGVNLILWLLMWQLGLVQRDALAVLLGLHALMLALYWGLGAFVALASRSLRTALSAAGFITAPAFAFSGLAFPLMAMPGGARQWAEALPLAWVLEAQVGLLQQGRAAAALLPLAGWLSLVTALLLLASAALLKRAAVTPACWGKR</sequence>
<evidence type="ECO:0000256" key="5">
    <source>
        <dbReference type="ARBA" id="ARBA00023136"/>
    </source>
</evidence>
<protein>
    <submittedName>
        <fullName evidence="8">ABC transporter permease</fullName>
    </submittedName>
</protein>
<dbReference type="Pfam" id="PF12698">
    <property type="entry name" value="ABC2_membrane_3"/>
    <property type="match status" value="1"/>
</dbReference>
<dbReference type="PANTHER" id="PTHR30294">
    <property type="entry name" value="MEMBRANE COMPONENT OF ABC TRANSPORTER YHHJ-RELATED"/>
    <property type="match status" value="1"/>
</dbReference>
<gene>
    <name evidence="8" type="ORF">LNV07_05310</name>
</gene>
<keyword evidence="2" id="KW-1003">Cell membrane</keyword>
<feature type="transmembrane region" description="Helical" evidence="6">
    <location>
        <begin position="182"/>
        <end position="204"/>
    </location>
</feature>
<feature type="transmembrane region" description="Helical" evidence="6">
    <location>
        <begin position="291"/>
        <end position="311"/>
    </location>
</feature>
<evidence type="ECO:0000256" key="4">
    <source>
        <dbReference type="ARBA" id="ARBA00022989"/>
    </source>
</evidence>
<dbReference type="InterPro" id="IPR013525">
    <property type="entry name" value="ABC2_TM"/>
</dbReference>
<keyword evidence="4 6" id="KW-1133">Transmembrane helix</keyword>
<feature type="transmembrane region" description="Helical" evidence="6">
    <location>
        <begin position="261"/>
        <end position="285"/>
    </location>
</feature>
<feature type="domain" description="ABC-2 type transporter transmembrane" evidence="7">
    <location>
        <begin position="20"/>
        <end position="368"/>
    </location>
</feature>
<dbReference type="EMBL" id="JAJIRN010000002">
    <property type="protein sequence ID" value="MCV2367508.1"/>
    <property type="molecule type" value="Genomic_DNA"/>
</dbReference>
<accession>A0ABT2YB34</accession>
<reference evidence="8 9" key="1">
    <citation type="submission" date="2021-11" db="EMBL/GenBank/DDBJ databases">
        <authorList>
            <person name="Liang Q."/>
            <person name="Mou H."/>
            <person name="Liu Z."/>
        </authorList>
    </citation>
    <scope>NUCLEOTIDE SEQUENCE [LARGE SCALE GENOMIC DNA]</scope>
    <source>
        <strain evidence="8 9">CHU3</strain>
    </source>
</reference>
<evidence type="ECO:0000259" key="7">
    <source>
        <dbReference type="Pfam" id="PF12698"/>
    </source>
</evidence>
<evidence type="ECO:0000256" key="2">
    <source>
        <dbReference type="ARBA" id="ARBA00022475"/>
    </source>
</evidence>
<evidence type="ECO:0000313" key="8">
    <source>
        <dbReference type="EMBL" id="MCV2367508.1"/>
    </source>
</evidence>
<feature type="transmembrane region" description="Helical" evidence="6">
    <location>
        <begin position="224"/>
        <end position="249"/>
    </location>
</feature>
<organism evidence="8 9">
    <name type="scientific">Roseateles oligotrophus</name>
    <dbReference type="NCBI Taxonomy" id="1769250"/>
    <lineage>
        <taxon>Bacteria</taxon>
        <taxon>Pseudomonadati</taxon>
        <taxon>Pseudomonadota</taxon>
        <taxon>Betaproteobacteria</taxon>
        <taxon>Burkholderiales</taxon>
        <taxon>Sphaerotilaceae</taxon>
        <taxon>Roseateles</taxon>
    </lineage>
</organism>
<feature type="transmembrane region" description="Helical" evidence="6">
    <location>
        <begin position="352"/>
        <end position="371"/>
    </location>
</feature>
<evidence type="ECO:0000256" key="3">
    <source>
        <dbReference type="ARBA" id="ARBA00022692"/>
    </source>
</evidence>
<evidence type="ECO:0000313" key="9">
    <source>
        <dbReference type="Proteomes" id="UP001209701"/>
    </source>
</evidence>
<evidence type="ECO:0000256" key="6">
    <source>
        <dbReference type="SAM" id="Phobius"/>
    </source>
</evidence>
<dbReference type="Proteomes" id="UP001209701">
    <property type="component" value="Unassembled WGS sequence"/>
</dbReference>
<comment type="caution">
    <text evidence="8">The sequence shown here is derived from an EMBL/GenBank/DDBJ whole genome shotgun (WGS) entry which is preliminary data.</text>
</comment>
<dbReference type="Gene3D" id="3.40.1710.10">
    <property type="entry name" value="abc type-2 transporter like domain"/>
    <property type="match status" value="1"/>
</dbReference>
<proteinExistence type="predicted"/>
<dbReference type="RefSeq" id="WP_263570124.1">
    <property type="nucleotide sequence ID" value="NZ_JAJIRN010000002.1"/>
</dbReference>
<comment type="subcellular location">
    <subcellularLocation>
        <location evidence="1">Cell membrane</location>
        <topology evidence="1">Multi-pass membrane protein</topology>
    </subcellularLocation>
</comment>
<feature type="transmembrane region" description="Helical" evidence="6">
    <location>
        <begin position="20"/>
        <end position="40"/>
    </location>
</feature>
<keyword evidence="3 6" id="KW-0812">Transmembrane</keyword>